<organism evidence="1 2">
    <name type="scientific">Streptomyces daliensis</name>
    <dbReference type="NCBI Taxonomy" id="299421"/>
    <lineage>
        <taxon>Bacteria</taxon>
        <taxon>Bacillati</taxon>
        <taxon>Actinomycetota</taxon>
        <taxon>Actinomycetes</taxon>
        <taxon>Kitasatosporales</taxon>
        <taxon>Streptomycetaceae</taxon>
        <taxon>Streptomyces</taxon>
    </lineage>
</organism>
<evidence type="ECO:0000313" key="2">
    <source>
        <dbReference type="Proteomes" id="UP000675554"/>
    </source>
</evidence>
<name>A0A8T4J6G9_9ACTN</name>
<proteinExistence type="predicted"/>
<dbReference type="EMBL" id="JAGSMN010001904">
    <property type="protein sequence ID" value="MBR7678832.1"/>
    <property type="molecule type" value="Genomic_DNA"/>
</dbReference>
<evidence type="ECO:0000313" key="1">
    <source>
        <dbReference type="EMBL" id="MBR7678832.1"/>
    </source>
</evidence>
<feature type="non-terminal residue" evidence="1">
    <location>
        <position position="99"/>
    </location>
</feature>
<reference evidence="1" key="1">
    <citation type="submission" date="2021-04" db="EMBL/GenBank/DDBJ databases">
        <title>Sequencing of actinobacteria type strains.</title>
        <authorList>
            <person name="Nguyen G.-S."/>
            <person name="Wentzel A."/>
        </authorList>
    </citation>
    <scope>NUCLEOTIDE SEQUENCE</scope>
    <source>
        <strain evidence="1">DSM 42095</strain>
    </source>
</reference>
<sequence>MNRETADSAYGIRQVAGNMSESPRSQRALEATLEGLPLALQGIGTITRNLKAYGAGVAVNGIVGLKQVADEAGHAWQIYWHPDHIHPKPNYYKAASGVV</sequence>
<dbReference type="AlphaFoldDB" id="A0A8T4J6G9"/>
<protein>
    <submittedName>
        <fullName evidence="1">Uncharacterized protein</fullName>
    </submittedName>
</protein>
<keyword evidence="2" id="KW-1185">Reference proteome</keyword>
<gene>
    <name evidence="1" type="ORF">KDA82_38990</name>
</gene>
<accession>A0A8T4J6G9</accession>
<dbReference type="Proteomes" id="UP000675554">
    <property type="component" value="Unassembled WGS sequence"/>
</dbReference>
<comment type="caution">
    <text evidence="1">The sequence shown here is derived from an EMBL/GenBank/DDBJ whole genome shotgun (WGS) entry which is preliminary data.</text>
</comment>